<feature type="transmembrane region" description="Helical" evidence="7">
    <location>
        <begin position="193"/>
        <end position="226"/>
    </location>
</feature>
<feature type="transmembrane region" description="Helical" evidence="7">
    <location>
        <begin position="246"/>
        <end position="269"/>
    </location>
</feature>
<dbReference type="RefSeq" id="WP_217496840.1">
    <property type="nucleotide sequence ID" value="NZ_CP040017.1"/>
</dbReference>
<dbReference type="Proteomes" id="UP000584325">
    <property type="component" value="Unassembled WGS sequence"/>
</dbReference>
<evidence type="ECO:0000256" key="7">
    <source>
        <dbReference type="RuleBase" id="RU363032"/>
    </source>
</evidence>
<evidence type="ECO:0000313" key="10">
    <source>
        <dbReference type="Proteomes" id="UP000584325"/>
    </source>
</evidence>
<name>A0A7W5EHI9_9BURK</name>
<comment type="similarity">
    <text evidence="7">Belongs to the binding-protein-dependent transport system permease family.</text>
</comment>
<evidence type="ECO:0000313" key="9">
    <source>
        <dbReference type="EMBL" id="MBB3225246.1"/>
    </source>
</evidence>
<evidence type="ECO:0000256" key="3">
    <source>
        <dbReference type="ARBA" id="ARBA00022475"/>
    </source>
</evidence>
<sequence length="281" mass="29546">MNSPFSMDQSSTSRWLRQPQLRAGAILTLLALLAAVAGPLLAPHGAADFVGAVYGARAPGAPLGFDYLGRDVLSRLLLGGWSVVWMASAAALAALAAGTALGLVAAYAGGRTDRALGWSADVLLAFPNLILVLLVVSLLGREPWLIVLTAALAFVPGVLRLVRSLALGVAAQEFVEAARLLGYRRRQILLREILPNLLTPLLVHFGTMLSWAVTILSGLSFLGYGVAPPAADWGLMINENRAGLQAQPLAVLAPVLMIVLFALGANLLAEGLARIHARTER</sequence>
<keyword evidence="4 7" id="KW-0812">Transmembrane</keyword>
<reference evidence="9 10" key="1">
    <citation type="submission" date="2020-08" db="EMBL/GenBank/DDBJ databases">
        <title>Genomic Encyclopedia of Type Strains, Phase III (KMG-III): the genomes of soil and plant-associated and newly described type strains.</title>
        <authorList>
            <person name="Whitman W."/>
        </authorList>
    </citation>
    <scope>NUCLEOTIDE SEQUENCE [LARGE SCALE GENOMIC DNA]</scope>
    <source>
        <strain evidence="9 10">CECT 7753</strain>
    </source>
</reference>
<keyword evidence="5 7" id="KW-1133">Transmembrane helix</keyword>
<dbReference type="PANTHER" id="PTHR43386">
    <property type="entry name" value="OLIGOPEPTIDE TRANSPORT SYSTEM PERMEASE PROTEIN APPC"/>
    <property type="match status" value="1"/>
</dbReference>
<feature type="transmembrane region" description="Helical" evidence="7">
    <location>
        <begin position="115"/>
        <end position="138"/>
    </location>
</feature>
<keyword evidence="2 7" id="KW-0813">Transport</keyword>
<proteinExistence type="inferred from homology"/>
<dbReference type="InterPro" id="IPR050366">
    <property type="entry name" value="BP-dependent_transpt_permease"/>
</dbReference>
<organism evidence="9 10">
    <name type="scientific">Pseudoduganella umbonata</name>
    <dbReference type="NCBI Taxonomy" id="864828"/>
    <lineage>
        <taxon>Bacteria</taxon>
        <taxon>Pseudomonadati</taxon>
        <taxon>Pseudomonadota</taxon>
        <taxon>Betaproteobacteria</taxon>
        <taxon>Burkholderiales</taxon>
        <taxon>Oxalobacteraceae</taxon>
        <taxon>Telluria group</taxon>
        <taxon>Pseudoduganella</taxon>
    </lineage>
</organism>
<dbReference type="PROSITE" id="PS50928">
    <property type="entry name" value="ABC_TM1"/>
    <property type="match status" value="1"/>
</dbReference>
<feature type="domain" description="ABC transmembrane type-1" evidence="8">
    <location>
        <begin position="80"/>
        <end position="269"/>
    </location>
</feature>
<dbReference type="InterPro" id="IPR035906">
    <property type="entry name" value="MetI-like_sf"/>
</dbReference>
<protein>
    <submittedName>
        <fullName evidence="9">Peptide/nickel transport system permease protein</fullName>
    </submittedName>
</protein>
<dbReference type="Pfam" id="PF00528">
    <property type="entry name" value="BPD_transp_1"/>
    <property type="match status" value="1"/>
</dbReference>
<evidence type="ECO:0000256" key="6">
    <source>
        <dbReference type="ARBA" id="ARBA00023136"/>
    </source>
</evidence>
<gene>
    <name evidence="9" type="ORF">FHS02_006117</name>
</gene>
<keyword evidence="6 7" id="KW-0472">Membrane</keyword>
<comment type="subcellular location">
    <subcellularLocation>
        <location evidence="1 7">Cell membrane</location>
        <topology evidence="1 7">Multi-pass membrane protein</topology>
    </subcellularLocation>
</comment>
<accession>A0A7W5EHI9</accession>
<dbReference type="GO" id="GO:0055085">
    <property type="term" value="P:transmembrane transport"/>
    <property type="evidence" value="ECO:0007669"/>
    <property type="project" value="InterPro"/>
</dbReference>
<dbReference type="CDD" id="cd06261">
    <property type="entry name" value="TM_PBP2"/>
    <property type="match status" value="1"/>
</dbReference>
<evidence type="ECO:0000256" key="5">
    <source>
        <dbReference type="ARBA" id="ARBA00022989"/>
    </source>
</evidence>
<evidence type="ECO:0000256" key="2">
    <source>
        <dbReference type="ARBA" id="ARBA00022448"/>
    </source>
</evidence>
<dbReference type="EMBL" id="JACHXS010000018">
    <property type="protein sequence ID" value="MBB3225246.1"/>
    <property type="molecule type" value="Genomic_DNA"/>
</dbReference>
<dbReference type="Gene3D" id="1.10.3720.10">
    <property type="entry name" value="MetI-like"/>
    <property type="match status" value="1"/>
</dbReference>
<feature type="transmembrane region" description="Helical" evidence="7">
    <location>
        <begin position="144"/>
        <end position="162"/>
    </location>
</feature>
<dbReference type="SUPFAM" id="SSF161098">
    <property type="entry name" value="MetI-like"/>
    <property type="match status" value="1"/>
</dbReference>
<evidence type="ECO:0000256" key="1">
    <source>
        <dbReference type="ARBA" id="ARBA00004651"/>
    </source>
</evidence>
<dbReference type="InterPro" id="IPR000515">
    <property type="entry name" value="MetI-like"/>
</dbReference>
<evidence type="ECO:0000259" key="8">
    <source>
        <dbReference type="PROSITE" id="PS50928"/>
    </source>
</evidence>
<dbReference type="PANTHER" id="PTHR43386:SF25">
    <property type="entry name" value="PEPTIDE ABC TRANSPORTER PERMEASE PROTEIN"/>
    <property type="match status" value="1"/>
</dbReference>
<keyword evidence="3" id="KW-1003">Cell membrane</keyword>
<dbReference type="AlphaFoldDB" id="A0A7W5EHI9"/>
<feature type="transmembrane region" description="Helical" evidence="7">
    <location>
        <begin position="79"/>
        <end position="108"/>
    </location>
</feature>
<dbReference type="GO" id="GO:0005886">
    <property type="term" value="C:plasma membrane"/>
    <property type="evidence" value="ECO:0007669"/>
    <property type="project" value="UniProtKB-SubCell"/>
</dbReference>
<comment type="caution">
    <text evidence="9">The sequence shown here is derived from an EMBL/GenBank/DDBJ whole genome shotgun (WGS) entry which is preliminary data.</text>
</comment>
<evidence type="ECO:0000256" key="4">
    <source>
        <dbReference type="ARBA" id="ARBA00022692"/>
    </source>
</evidence>